<gene>
    <name evidence="5" type="ORF">EUGRSUZ_C03121</name>
</gene>
<dbReference type="EMBL" id="KK198755">
    <property type="protein sequence ID" value="KCW81757.1"/>
    <property type="molecule type" value="Genomic_DNA"/>
</dbReference>
<dbReference type="GO" id="GO:0051923">
    <property type="term" value="P:sulfation"/>
    <property type="evidence" value="ECO:0000318"/>
    <property type="project" value="GO_Central"/>
</dbReference>
<sequence length="280" mass="32067">MPQAFKDLFSSLPSEEDWITVSFRLYQGFWLSSRLFNGILTCQNHFQAHPSDILLVTSPKSGTTWLKAILFALLNQNPDLTAIASPRLFATHMPYSLLPQSVRDSNCKLVYLCRNPKDTFVSMWHFANRMRPEEKGQIPIQEGLDKFCRGVSVCGPYWDHVLGYHKASLDMPEKVLFMMYEQMKVDPHVHVRRLADFLGCPFSKEELRDGTLEGILKICSFDNMSALEVNKCGKLWTGAETKWFFRRGEVGDWVNCMSSEMGERIDGVMEEKLHGSGLKL</sequence>
<keyword evidence="2 3" id="KW-0808">Transferase</keyword>
<dbReference type="InterPro" id="IPR000863">
    <property type="entry name" value="Sulfotransferase_dom"/>
</dbReference>
<dbReference type="AlphaFoldDB" id="A0A059CTP6"/>
<protein>
    <recommendedName>
        <fullName evidence="3">Sulfotransferase</fullName>
        <ecNumber evidence="3">2.8.2.-</ecNumber>
    </recommendedName>
</protein>
<reference evidence="5" key="1">
    <citation type="submission" date="2013-07" db="EMBL/GenBank/DDBJ databases">
        <title>The genome of Eucalyptus grandis.</title>
        <authorList>
            <person name="Schmutz J."/>
            <person name="Hayes R."/>
            <person name="Myburg A."/>
            <person name="Tuskan G."/>
            <person name="Grattapaglia D."/>
            <person name="Rokhsar D.S."/>
        </authorList>
    </citation>
    <scope>NUCLEOTIDE SEQUENCE</scope>
    <source>
        <tissue evidence="5">Leaf extractions</tissue>
    </source>
</reference>
<comment type="similarity">
    <text evidence="1 3">Belongs to the sulfotransferase 1 family.</text>
</comment>
<evidence type="ECO:0000256" key="3">
    <source>
        <dbReference type="RuleBase" id="RU361155"/>
    </source>
</evidence>
<proteinExistence type="inferred from homology"/>
<dbReference type="Gramene" id="KCW81757">
    <property type="protein sequence ID" value="KCW81757"/>
    <property type="gene ID" value="EUGRSUZ_C03121"/>
</dbReference>
<dbReference type="GO" id="GO:0005737">
    <property type="term" value="C:cytoplasm"/>
    <property type="evidence" value="ECO:0000318"/>
    <property type="project" value="GO_Central"/>
</dbReference>
<evidence type="ECO:0000256" key="2">
    <source>
        <dbReference type="ARBA" id="ARBA00022679"/>
    </source>
</evidence>
<dbReference type="PANTHER" id="PTHR11783">
    <property type="entry name" value="SULFOTRANSFERASE SULT"/>
    <property type="match status" value="1"/>
</dbReference>
<dbReference type="Gene3D" id="3.40.50.300">
    <property type="entry name" value="P-loop containing nucleotide triphosphate hydrolases"/>
    <property type="match status" value="1"/>
</dbReference>
<feature type="domain" description="Sulfotransferase" evidence="4">
    <location>
        <begin position="79"/>
        <end position="277"/>
    </location>
</feature>
<feature type="domain" description="Sulfotransferase" evidence="4">
    <location>
        <begin position="50"/>
        <end position="76"/>
    </location>
</feature>
<evidence type="ECO:0000256" key="1">
    <source>
        <dbReference type="ARBA" id="ARBA00005771"/>
    </source>
</evidence>
<evidence type="ECO:0000259" key="4">
    <source>
        <dbReference type="Pfam" id="PF00685"/>
    </source>
</evidence>
<dbReference type="Pfam" id="PF00685">
    <property type="entry name" value="Sulfotransfer_1"/>
    <property type="match status" value="2"/>
</dbReference>
<dbReference type="EC" id="2.8.2.-" evidence="3"/>
<dbReference type="SUPFAM" id="SSF52540">
    <property type="entry name" value="P-loop containing nucleoside triphosphate hydrolases"/>
    <property type="match status" value="1"/>
</dbReference>
<accession>A0A059CTP6</accession>
<dbReference type="OMA" id="GWYSHAE"/>
<dbReference type="FunCoup" id="A0A059CTP6">
    <property type="interactions" value="280"/>
</dbReference>
<dbReference type="InterPro" id="IPR027417">
    <property type="entry name" value="P-loop_NTPase"/>
</dbReference>
<organism evidence="5">
    <name type="scientific">Eucalyptus grandis</name>
    <name type="common">Flooded gum</name>
    <dbReference type="NCBI Taxonomy" id="71139"/>
    <lineage>
        <taxon>Eukaryota</taxon>
        <taxon>Viridiplantae</taxon>
        <taxon>Streptophyta</taxon>
        <taxon>Embryophyta</taxon>
        <taxon>Tracheophyta</taxon>
        <taxon>Spermatophyta</taxon>
        <taxon>Magnoliopsida</taxon>
        <taxon>eudicotyledons</taxon>
        <taxon>Gunneridae</taxon>
        <taxon>Pentapetalae</taxon>
        <taxon>rosids</taxon>
        <taxon>malvids</taxon>
        <taxon>Myrtales</taxon>
        <taxon>Myrtaceae</taxon>
        <taxon>Myrtoideae</taxon>
        <taxon>Eucalypteae</taxon>
        <taxon>Eucalyptus</taxon>
    </lineage>
</organism>
<dbReference type="InParanoid" id="A0A059CTP6"/>
<dbReference type="GO" id="GO:0008146">
    <property type="term" value="F:sulfotransferase activity"/>
    <property type="evidence" value="ECO:0000318"/>
    <property type="project" value="GO_Central"/>
</dbReference>
<name>A0A059CTP6_EUCGR</name>
<evidence type="ECO:0000313" key="5">
    <source>
        <dbReference type="EMBL" id="KCW81757.1"/>
    </source>
</evidence>